<name>A0A9Q3DW07_9BASI</name>
<reference evidence="1" key="1">
    <citation type="submission" date="2021-03" db="EMBL/GenBank/DDBJ databases">
        <title>Draft genome sequence of rust myrtle Austropuccinia psidii MF-1, a brazilian biotype.</title>
        <authorList>
            <person name="Quecine M.C."/>
            <person name="Pachon D.M.R."/>
            <person name="Bonatelli M.L."/>
            <person name="Correr F.H."/>
            <person name="Franceschini L.M."/>
            <person name="Leite T.F."/>
            <person name="Margarido G.R.A."/>
            <person name="Almeida C.A."/>
            <person name="Ferrarezi J.A."/>
            <person name="Labate C.A."/>
        </authorList>
    </citation>
    <scope>NUCLEOTIDE SEQUENCE</scope>
    <source>
        <strain evidence="1">MF-1</strain>
    </source>
</reference>
<dbReference type="Proteomes" id="UP000765509">
    <property type="component" value="Unassembled WGS sequence"/>
</dbReference>
<sequence>MCVQYGLNSYGVHSQRTGKDEQDFSTKRIYKLRFNKSIMNLKFNIIETQLKKFTSNINVLKNNDINFTKRCQVKNARLESISNKCDIIEKKIQVQNDELEDLFISQINEQLEVIKNHALEIGDNTNLFVIQLARSESERYNLKNEVIEHVDQICKNYEPNSHIPRHHTPLTEEKPSVKECLTPFLDENVISAGDMLKVEEWRKLSGEGEYNHIELIIKIDIL</sequence>
<keyword evidence="2" id="KW-1185">Reference proteome</keyword>
<accession>A0A9Q3DW07</accession>
<protein>
    <submittedName>
        <fullName evidence="1">Uncharacterized protein</fullName>
    </submittedName>
</protein>
<organism evidence="1 2">
    <name type="scientific">Austropuccinia psidii MF-1</name>
    <dbReference type="NCBI Taxonomy" id="1389203"/>
    <lineage>
        <taxon>Eukaryota</taxon>
        <taxon>Fungi</taxon>
        <taxon>Dikarya</taxon>
        <taxon>Basidiomycota</taxon>
        <taxon>Pucciniomycotina</taxon>
        <taxon>Pucciniomycetes</taxon>
        <taxon>Pucciniales</taxon>
        <taxon>Sphaerophragmiaceae</taxon>
        <taxon>Austropuccinia</taxon>
    </lineage>
</organism>
<gene>
    <name evidence="1" type="ORF">O181_048578</name>
</gene>
<comment type="caution">
    <text evidence="1">The sequence shown here is derived from an EMBL/GenBank/DDBJ whole genome shotgun (WGS) entry which is preliminary data.</text>
</comment>
<evidence type="ECO:0000313" key="1">
    <source>
        <dbReference type="EMBL" id="MBW0508863.1"/>
    </source>
</evidence>
<evidence type="ECO:0000313" key="2">
    <source>
        <dbReference type="Proteomes" id="UP000765509"/>
    </source>
</evidence>
<dbReference type="EMBL" id="AVOT02020576">
    <property type="protein sequence ID" value="MBW0508863.1"/>
    <property type="molecule type" value="Genomic_DNA"/>
</dbReference>
<dbReference type="AlphaFoldDB" id="A0A9Q3DW07"/>
<proteinExistence type="predicted"/>